<proteinExistence type="predicted"/>
<dbReference type="EMBL" id="JARKIB010000018">
    <property type="protein sequence ID" value="KAJ7769380.1"/>
    <property type="molecule type" value="Genomic_DNA"/>
</dbReference>
<comment type="caution">
    <text evidence="2">The sequence shown here is derived from an EMBL/GenBank/DDBJ whole genome shotgun (WGS) entry which is preliminary data.</text>
</comment>
<feature type="region of interest" description="Disordered" evidence="1">
    <location>
        <begin position="146"/>
        <end position="166"/>
    </location>
</feature>
<evidence type="ECO:0000313" key="3">
    <source>
        <dbReference type="Proteomes" id="UP001215598"/>
    </source>
</evidence>
<reference evidence="2" key="1">
    <citation type="submission" date="2023-03" db="EMBL/GenBank/DDBJ databases">
        <title>Massive genome expansion in bonnet fungi (Mycena s.s.) driven by repeated elements and novel gene families across ecological guilds.</title>
        <authorList>
            <consortium name="Lawrence Berkeley National Laboratory"/>
            <person name="Harder C.B."/>
            <person name="Miyauchi S."/>
            <person name="Viragh M."/>
            <person name="Kuo A."/>
            <person name="Thoen E."/>
            <person name="Andreopoulos B."/>
            <person name="Lu D."/>
            <person name="Skrede I."/>
            <person name="Drula E."/>
            <person name="Henrissat B."/>
            <person name="Morin E."/>
            <person name="Kohler A."/>
            <person name="Barry K."/>
            <person name="LaButti K."/>
            <person name="Morin E."/>
            <person name="Salamov A."/>
            <person name="Lipzen A."/>
            <person name="Mereny Z."/>
            <person name="Hegedus B."/>
            <person name="Baldrian P."/>
            <person name="Stursova M."/>
            <person name="Weitz H."/>
            <person name="Taylor A."/>
            <person name="Grigoriev I.V."/>
            <person name="Nagy L.G."/>
            <person name="Martin F."/>
            <person name="Kauserud H."/>
        </authorList>
    </citation>
    <scope>NUCLEOTIDE SEQUENCE</scope>
    <source>
        <strain evidence="2">CBHHK182m</strain>
    </source>
</reference>
<evidence type="ECO:0000256" key="1">
    <source>
        <dbReference type="SAM" id="MobiDB-lite"/>
    </source>
</evidence>
<dbReference type="Proteomes" id="UP001215598">
    <property type="component" value="Unassembled WGS sequence"/>
</dbReference>
<dbReference type="AlphaFoldDB" id="A0AAD7JPQ9"/>
<organism evidence="2 3">
    <name type="scientific">Mycena metata</name>
    <dbReference type="NCBI Taxonomy" id="1033252"/>
    <lineage>
        <taxon>Eukaryota</taxon>
        <taxon>Fungi</taxon>
        <taxon>Dikarya</taxon>
        <taxon>Basidiomycota</taxon>
        <taxon>Agaricomycotina</taxon>
        <taxon>Agaricomycetes</taxon>
        <taxon>Agaricomycetidae</taxon>
        <taxon>Agaricales</taxon>
        <taxon>Marasmiineae</taxon>
        <taxon>Mycenaceae</taxon>
        <taxon>Mycena</taxon>
    </lineage>
</organism>
<keyword evidence="3" id="KW-1185">Reference proteome</keyword>
<sequence length="315" mass="32676">MLLQVDETRAETGIREDRGCERSIEDLATIPQTHHRKSAWNSQRNKKTTYGGVEKTGSSNSSKPVRPLPHDFGLTGRSNVGLREAGLRTSLVTEHGFLAVRVGVTERRDVEGTGLAGKRTPLGATNKGSRGWAAAGLTMAAGVDTADTASGGNGRDWQPGEDCRRRGRPDVRVTAAVGMGGGKVGVVCERAGDGSERARGEVSGGGRTCGRGMGAGRGEAAQQACWVRDVDGGMRPAVRTSRGGGAAVWAGVDFGGGRCGDAGAPTYSGCLLLTAGCGQERSSWGAVLVVVWEERVGAEVAGWWRLGLGGASFPT</sequence>
<name>A0AAD7JPQ9_9AGAR</name>
<gene>
    <name evidence="2" type="ORF">B0H16DRAFT_1686189</name>
</gene>
<feature type="region of interest" description="Disordered" evidence="1">
    <location>
        <begin position="31"/>
        <end position="72"/>
    </location>
</feature>
<accession>A0AAD7JPQ9</accession>
<protein>
    <submittedName>
        <fullName evidence="2">Uncharacterized protein</fullName>
    </submittedName>
</protein>
<evidence type="ECO:0000313" key="2">
    <source>
        <dbReference type="EMBL" id="KAJ7769380.1"/>
    </source>
</evidence>